<keyword evidence="3" id="KW-0812">Transmembrane</keyword>
<dbReference type="GeneID" id="115805322"/>
<feature type="transmembrane region" description="Helical" evidence="3">
    <location>
        <begin position="294"/>
        <end position="317"/>
    </location>
</feature>
<accession>A0A6J2UR09</accession>
<dbReference type="GO" id="GO:0005615">
    <property type="term" value="C:extracellular space"/>
    <property type="evidence" value="ECO:0007669"/>
    <property type="project" value="TreeGrafter"/>
</dbReference>
<dbReference type="InterPro" id="IPR013783">
    <property type="entry name" value="Ig-like_fold"/>
</dbReference>
<evidence type="ECO:0000256" key="2">
    <source>
        <dbReference type="SAM" id="MobiDB-lite"/>
    </source>
</evidence>
<keyword evidence="3" id="KW-1133">Transmembrane helix</keyword>
<dbReference type="InterPro" id="IPR036179">
    <property type="entry name" value="Ig-like_dom_sf"/>
</dbReference>
<dbReference type="InterPro" id="IPR011162">
    <property type="entry name" value="MHC_I/II-like_Ag-recog"/>
</dbReference>
<protein>
    <submittedName>
        <fullName evidence="6">T-cell surface glycoprotein CD1b1-like</fullName>
    </submittedName>
</protein>
<feature type="domain" description="Ig-like" evidence="4">
    <location>
        <begin position="192"/>
        <end position="285"/>
    </location>
</feature>
<name>A0A6J2UR09_CHACN</name>
<evidence type="ECO:0000313" key="6">
    <source>
        <dbReference type="RefSeq" id="XP_030621737.1"/>
    </source>
</evidence>
<organism evidence="5 6">
    <name type="scientific">Chanos chanos</name>
    <name type="common">Milkfish</name>
    <name type="synonym">Mugil chanos</name>
    <dbReference type="NCBI Taxonomy" id="29144"/>
    <lineage>
        <taxon>Eukaryota</taxon>
        <taxon>Metazoa</taxon>
        <taxon>Chordata</taxon>
        <taxon>Craniata</taxon>
        <taxon>Vertebrata</taxon>
        <taxon>Euteleostomi</taxon>
        <taxon>Actinopterygii</taxon>
        <taxon>Neopterygii</taxon>
        <taxon>Teleostei</taxon>
        <taxon>Ostariophysi</taxon>
        <taxon>Gonorynchiformes</taxon>
        <taxon>Chanidae</taxon>
        <taxon>Chanos</taxon>
    </lineage>
</organism>
<dbReference type="InterPro" id="IPR003597">
    <property type="entry name" value="Ig_C1-set"/>
</dbReference>
<dbReference type="AlphaFoldDB" id="A0A6J2UR09"/>
<dbReference type="PANTHER" id="PTHR16675">
    <property type="entry name" value="MHC CLASS I-RELATED"/>
    <property type="match status" value="1"/>
</dbReference>
<dbReference type="InterPro" id="IPR050208">
    <property type="entry name" value="MHC_class-I_related"/>
</dbReference>
<dbReference type="InParanoid" id="A0A6J2UR09"/>
<evidence type="ECO:0000256" key="3">
    <source>
        <dbReference type="SAM" id="Phobius"/>
    </source>
</evidence>
<dbReference type="Gene3D" id="2.60.40.10">
    <property type="entry name" value="Immunoglobulins"/>
    <property type="match status" value="1"/>
</dbReference>
<dbReference type="SUPFAM" id="SSF48726">
    <property type="entry name" value="Immunoglobulin"/>
    <property type="match status" value="1"/>
</dbReference>
<sequence length="351" mass="39860">MTEILPRLFTGSHSMWALATFIVGETPFPEFTSVLMLDDIVLGCYNSDMGKFIFRFGNNPEPEPPDQDAARLLYGALHSEMRDRTLFLMRHFNHTDGIHVEQRVDGCTLENNEPGQIMLMKDAFNGLNGFEMDFNMQQKTLHSESNWPIMWGKVQIEHSKRVYEKILHPFCTLTLRRALIGTKYYVRRKVKPRVRLIKKTIRDSGGIQVTCLATGFYPRHINLTLFRDGQPVSEDQITGGILLPNGDDTYQMRKSVDVSAEELRVKRNYTCIATHLSLDNKLDISFEYEPGPPIASIVSSVLVVLLVCLIVLTVAIIKWRRRHTGSQSSLQSEYTAASSTEEQETPADATS</sequence>
<dbReference type="Gene3D" id="3.30.500.10">
    <property type="entry name" value="MHC class I-like antigen recognition-like"/>
    <property type="match status" value="1"/>
</dbReference>
<dbReference type="PROSITE" id="PS50835">
    <property type="entry name" value="IG_LIKE"/>
    <property type="match status" value="1"/>
</dbReference>
<keyword evidence="5" id="KW-1185">Reference proteome</keyword>
<dbReference type="GO" id="GO:0006955">
    <property type="term" value="P:immune response"/>
    <property type="evidence" value="ECO:0007669"/>
    <property type="project" value="TreeGrafter"/>
</dbReference>
<dbReference type="SMART" id="SM00407">
    <property type="entry name" value="IGc1"/>
    <property type="match status" value="1"/>
</dbReference>
<dbReference type="RefSeq" id="XP_030621737.1">
    <property type="nucleotide sequence ID" value="XM_030765877.1"/>
</dbReference>
<reference evidence="6" key="1">
    <citation type="submission" date="2025-08" db="UniProtKB">
        <authorList>
            <consortium name="RefSeq"/>
        </authorList>
    </citation>
    <scope>IDENTIFICATION</scope>
</reference>
<dbReference type="InterPro" id="IPR007110">
    <property type="entry name" value="Ig-like_dom"/>
</dbReference>
<keyword evidence="3" id="KW-0472">Membrane</keyword>
<feature type="region of interest" description="Disordered" evidence="2">
    <location>
        <begin position="329"/>
        <end position="351"/>
    </location>
</feature>
<dbReference type="OrthoDB" id="8936120at2759"/>
<dbReference type="SUPFAM" id="SSF54452">
    <property type="entry name" value="MHC antigen-recognition domain"/>
    <property type="match status" value="1"/>
</dbReference>
<feature type="compositionally biased region" description="Polar residues" evidence="2">
    <location>
        <begin position="329"/>
        <end position="340"/>
    </location>
</feature>
<keyword evidence="1" id="KW-0325">Glycoprotein</keyword>
<dbReference type="Proteomes" id="UP000504632">
    <property type="component" value="Chromosome 1"/>
</dbReference>
<gene>
    <name evidence="6" type="primary">LOC115805322</name>
</gene>
<dbReference type="Pfam" id="PF07654">
    <property type="entry name" value="C1-set"/>
    <property type="match status" value="1"/>
</dbReference>
<evidence type="ECO:0000256" key="1">
    <source>
        <dbReference type="ARBA" id="ARBA00023180"/>
    </source>
</evidence>
<proteinExistence type="predicted"/>
<dbReference type="PANTHER" id="PTHR16675:SF191">
    <property type="entry name" value="CLASS I HISTOCOMPATIBILITY ANTIGEN, F10 ALPHA CHAIN-LIKE-RELATED"/>
    <property type="match status" value="1"/>
</dbReference>
<evidence type="ECO:0000259" key="4">
    <source>
        <dbReference type="PROSITE" id="PS50835"/>
    </source>
</evidence>
<evidence type="ECO:0000313" key="5">
    <source>
        <dbReference type="Proteomes" id="UP000504632"/>
    </source>
</evidence>
<dbReference type="InterPro" id="IPR037055">
    <property type="entry name" value="MHC_I-like_Ag-recog_sf"/>
</dbReference>
<dbReference type="GO" id="GO:0009897">
    <property type="term" value="C:external side of plasma membrane"/>
    <property type="evidence" value="ECO:0007669"/>
    <property type="project" value="TreeGrafter"/>
</dbReference>